<proteinExistence type="predicted"/>
<feature type="coiled-coil region" evidence="1">
    <location>
        <begin position="47"/>
        <end position="77"/>
    </location>
</feature>
<accession>A0A9N8Z6P8</accession>
<keyword evidence="2" id="KW-0812">Transmembrane</keyword>
<name>A0A9N8Z6P8_9GLOM</name>
<keyword evidence="2" id="KW-0472">Membrane</keyword>
<feature type="transmembrane region" description="Helical" evidence="2">
    <location>
        <begin position="78"/>
        <end position="97"/>
    </location>
</feature>
<dbReference type="AlphaFoldDB" id="A0A9N8Z6P8"/>
<reference evidence="3" key="1">
    <citation type="submission" date="2021-06" db="EMBL/GenBank/DDBJ databases">
        <authorList>
            <person name="Kallberg Y."/>
            <person name="Tangrot J."/>
            <person name="Rosling A."/>
        </authorList>
    </citation>
    <scope>NUCLEOTIDE SEQUENCE</scope>
    <source>
        <strain evidence="3">MT106</strain>
    </source>
</reference>
<dbReference type="EMBL" id="CAJVPL010000248">
    <property type="protein sequence ID" value="CAG8472855.1"/>
    <property type="molecule type" value="Genomic_DNA"/>
</dbReference>
<evidence type="ECO:0000313" key="3">
    <source>
        <dbReference type="EMBL" id="CAG8472855.1"/>
    </source>
</evidence>
<protein>
    <submittedName>
        <fullName evidence="3">2991_t:CDS:1</fullName>
    </submittedName>
</protein>
<keyword evidence="4" id="KW-1185">Reference proteome</keyword>
<comment type="caution">
    <text evidence="3">The sequence shown here is derived from an EMBL/GenBank/DDBJ whole genome shotgun (WGS) entry which is preliminary data.</text>
</comment>
<evidence type="ECO:0000313" key="4">
    <source>
        <dbReference type="Proteomes" id="UP000789831"/>
    </source>
</evidence>
<gene>
    <name evidence="3" type="ORF">AGERDE_LOCUS2826</name>
</gene>
<organism evidence="3 4">
    <name type="scientific">Ambispora gerdemannii</name>
    <dbReference type="NCBI Taxonomy" id="144530"/>
    <lineage>
        <taxon>Eukaryota</taxon>
        <taxon>Fungi</taxon>
        <taxon>Fungi incertae sedis</taxon>
        <taxon>Mucoromycota</taxon>
        <taxon>Glomeromycotina</taxon>
        <taxon>Glomeromycetes</taxon>
        <taxon>Archaeosporales</taxon>
        <taxon>Ambisporaceae</taxon>
        <taxon>Ambispora</taxon>
    </lineage>
</organism>
<keyword evidence="2" id="KW-1133">Transmembrane helix</keyword>
<sequence>MLTKQGNTSLSEPTKDQIPNIVKELTVEQEYQEGKEYALKQIVELHKDETEGEFQTIELLLAQLEKTNQSVRECQNKLTLALVVVCVAIVLILFIIFKGKGYFSKDEVIIGDTKDKQEFHKEVVELRKIVEEMKTNQNKETHAKK</sequence>
<evidence type="ECO:0000256" key="1">
    <source>
        <dbReference type="SAM" id="Coils"/>
    </source>
</evidence>
<evidence type="ECO:0000256" key="2">
    <source>
        <dbReference type="SAM" id="Phobius"/>
    </source>
</evidence>
<dbReference type="Proteomes" id="UP000789831">
    <property type="component" value="Unassembled WGS sequence"/>
</dbReference>
<keyword evidence="1" id="KW-0175">Coiled coil</keyword>